<keyword evidence="2" id="KW-0472">Membrane</keyword>
<feature type="region of interest" description="Disordered" evidence="1">
    <location>
        <begin position="1"/>
        <end position="20"/>
    </location>
</feature>
<sequence length="117" mass="13856">MSMSRQRRSRRQAVSTPNSEHQWVATEISVKLAINGILSLVALVSLFKLIPYQWSQQAQLKEIRVEVEETEKRVSQLRDNFRHNFDPHKVNKVMEEQSPRLHPTQRKIFLGELMKKY</sequence>
<organism evidence="3 4">
    <name type="scientific">Crocosphaera watsonii WH 0402</name>
    <dbReference type="NCBI Taxonomy" id="1284629"/>
    <lineage>
        <taxon>Bacteria</taxon>
        <taxon>Bacillati</taxon>
        <taxon>Cyanobacteriota</taxon>
        <taxon>Cyanophyceae</taxon>
        <taxon>Oscillatoriophycideae</taxon>
        <taxon>Chroococcales</taxon>
        <taxon>Aphanothecaceae</taxon>
        <taxon>Crocosphaera</taxon>
    </lineage>
</organism>
<dbReference type="AlphaFoldDB" id="T2K081"/>
<keyword evidence="2" id="KW-1133">Transmembrane helix</keyword>
<evidence type="ECO:0000256" key="2">
    <source>
        <dbReference type="SAM" id="Phobius"/>
    </source>
</evidence>
<reference evidence="3 4" key="1">
    <citation type="submission" date="2013-01" db="EMBL/GenBank/DDBJ databases">
        <authorList>
            <person name="Bench S."/>
        </authorList>
    </citation>
    <scope>NUCLEOTIDE SEQUENCE [LARGE SCALE GENOMIC DNA]</scope>
    <source>
        <strain evidence="3 4">WH 0402</strain>
    </source>
</reference>
<feature type="compositionally biased region" description="Basic residues" evidence="1">
    <location>
        <begin position="1"/>
        <end position="11"/>
    </location>
</feature>
<evidence type="ECO:0000313" key="3">
    <source>
        <dbReference type="EMBL" id="CCQ70829.1"/>
    </source>
</evidence>
<feature type="transmembrane region" description="Helical" evidence="2">
    <location>
        <begin position="32"/>
        <end position="54"/>
    </location>
</feature>
<accession>T2K081</accession>
<dbReference type="EMBL" id="CAQN01001292">
    <property type="protein sequence ID" value="CCQ70829.1"/>
    <property type="molecule type" value="Genomic_DNA"/>
</dbReference>
<proteinExistence type="predicted"/>
<reference evidence="3 4" key="2">
    <citation type="submission" date="2013-09" db="EMBL/GenBank/DDBJ databases">
        <title>Whole genome comparison of six Crocosphaera watsonii strains with differing phenotypes.</title>
        <authorList>
            <person name="Bench S.R."/>
            <person name="Heller P."/>
            <person name="Frank I."/>
            <person name="Arciniega M."/>
            <person name="Shilova I.N."/>
            <person name="Zehr J.P."/>
        </authorList>
    </citation>
    <scope>NUCLEOTIDE SEQUENCE [LARGE SCALE GENOMIC DNA]</scope>
    <source>
        <strain evidence="3 4">WH 0402</strain>
    </source>
</reference>
<protein>
    <submittedName>
        <fullName evidence="3">Uncharacterized protein</fullName>
    </submittedName>
</protein>
<evidence type="ECO:0000256" key="1">
    <source>
        <dbReference type="SAM" id="MobiDB-lite"/>
    </source>
</evidence>
<keyword evidence="2" id="KW-0812">Transmembrane</keyword>
<name>T2K081_CROWT</name>
<comment type="caution">
    <text evidence="3">The sequence shown here is derived from an EMBL/GenBank/DDBJ whole genome shotgun (WGS) entry which is preliminary data.</text>
</comment>
<dbReference type="Proteomes" id="UP000018130">
    <property type="component" value="Unassembled WGS sequence"/>
</dbReference>
<evidence type="ECO:0000313" key="4">
    <source>
        <dbReference type="Proteomes" id="UP000018130"/>
    </source>
</evidence>
<gene>
    <name evidence="3" type="ORF">CWATWH0402_381</name>
</gene>
<dbReference type="RefSeq" id="WP_425333058.1">
    <property type="nucleotide sequence ID" value="NZ_CAQN01001292.1"/>
</dbReference>